<feature type="transmembrane region" description="Helical" evidence="1">
    <location>
        <begin position="7"/>
        <end position="30"/>
    </location>
</feature>
<dbReference type="Gramene" id="TuG1812G0700004722.01.T01">
    <property type="protein sequence ID" value="TuG1812G0700004722.01.T01"/>
    <property type="gene ID" value="TuG1812G0700004722.01"/>
</dbReference>
<reference evidence="2" key="3">
    <citation type="submission" date="2022-06" db="UniProtKB">
        <authorList>
            <consortium name="EnsemblPlants"/>
        </authorList>
    </citation>
    <scope>IDENTIFICATION</scope>
</reference>
<protein>
    <submittedName>
        <fullName evidence="2">Uncharacterized protein</fullName>
    </submittedName>
</protein>
<accession>A0A8R7R6P6</accession>
<keyword evidence="1" id="KW-0472">Membrane</keyword>
<keyword evidence="3" id="KW-1185">Reference proteome</keyword>
<evidence type="ECO:0000256" key="1">
    <source>
        <dbReference type="SAM" id="Phobius"/>
    </source>
</evidence>
<dbReference type="AlphaFoldDB" id="A0A8R7R6P6"/>
<name>A0A8R7R6P6_TRIUA</name>
<keyword evidence="1" id="KW-1133">Transmembrane helix</keyword>
<proteinExistence type="predicted"/>
<keyword evidence="1" id="KW-0812">Transmembrane</keyword>
<sequence>YGFNAGIFLTIYQNIVSVTIVSTLSLSGVIPTKPLTWNLVKVWLPVNIIFVGMLITSMFSLKYINVAMVAILKNVANVLATSKETYFFKKQHDRQVWISLMLMVCQIST</sequence>
<reference evidence="3" key="1">
    <citation type="journal article" date="2013" name="Nature">
        <title>Draft genome of the wheat A-genome progenitor Triticum urartu.</title>
        <authorList>
            <person name="Ling H.Q."/>
            <person name="Zhao S."/>
            <person name="Liu D."/>
            <person name="Wang J."/>
            <person name="Sun H."/>
            <person name="Zhang C."/>
            <person name="Fan H."/>
            <person name="Li D."/>
            <person name="Dong L."/>
            <person name="Tao Y."/>
            <person name="Gao C."/>
            <person name="Wu H."/>
            <person name="Li Y."/>
            <person name="Cui Y."/>
            <person name="Guo X."/>
            <person name="Zheng S."/>
            <person name="Wang B."/>
            <person name="Yu K."/>
            <person name="Liang Q."/>
            <person name="Yang W."/>
            <person name="Lou X."/>
            <person name="Chen J."/>
            <person name="Feng M."/>
            <person name="Jian J."/>
            <person name="Zhang X."/>
            <person name="Luo G."/>
            <person name="Jiang Y."/>
            <person name="Liu J."/>
            <person name="Wang Z."/>
            <person name="Sha Y."/>
            <person name="Zhang B."/>
            <person name="Wu H."/>
            <person name="Tang D."/>
            <person name="Shen Q."/>
            <person name="Xue P."/>
            <person name="Zou S."/>
            <person name="Wang X."/>
            <person name="Liu X."/>
            <person name="Wang F."/>
            <person name="Yang Y."/>
            <person name="An X."/>
            <person name="Dong Z."/>
            <person name="Zhang K."/>
            <person name="Zhang X."/>
            <person name="Luo M.C."/>
            <person name="Dvorak J."/>
            <person name="Tong Y."/>
            <person name="Wang J."/>
            <person name="Yang H."/>
            <person name="Li Z."/>
            <person name="Wang D."/>
            <person name="Zhang A."/>
            <person name="Wang J."/>
        </authorList>
    </citation>
    <scope>NUCLEOTIDE SEQUENCE</scope>
    <source>
        <strain evidence="3">cv. G1812</strain>
    </source>
</reference>
<evidence type="ECO:0000313" key="2">
    <source>
        <dbReference type="EnsemblPlants" id="TuG1812G0700004722.01.T01"/>
    </source>
</evidence>
<feature type="transmembrane region" description="Helical" evidence="1">
    <location>
        <begin position="42"/>
        <end position="64"/>
    </location>
</feature>
<dbReference type="EnsemblPlants" id="TuG1812G0700004722.01.T01">
    <property type="protein sequence ID" value="TuG1812G0700004722.01.T01"/>
    <property type="gene ID" value="TuG1812G0700004722.01"/>
</dbReference>
<reference evidence="2" key="2">
    <citation type="submission" date="2018-03" db="EMBL/GenBank/DDBJ databases">
        <title>The Triticum urartu genome reveals the dynamic nature of wheat genome evolution.</title>
        <authorList>
            <person name="Ling H."/>
            <person name="Ma B."/>
            <person name="Shi X."/>
            <person name="Liu H."/>
            <person name="Dong L."/>
            <person name="Sun H."/>
            <person name="Cao Y."/>
            <person name="Gao Q."/>
            <person name="Zheng S."/>
            <person name="Li Y."/>
            <person name="Yu Y."/>
            <person name="Du H."/>
            <person name="Qi M."/>
            <person name="Li Y."/>
            <person name="Yu H."/>
            <person name="Cui Y."/>
            <person name="Wang N."/>
            <person name="Chen C."/>
            <person name="Wu H."/>
            <person name="Zhao Y."/>
            <person name="Zhang J."/>
            <person name="Li Y."/>
            <person name="Zhou W."/>
            <person name="Zhang B."/>
            <person name="Hu W."/>
            <person name="Eijk M."/>
            <person name="Tang J."/>
            <person name="Witsenboer H."/>
            <person name="Zhao S."/>
            <person name="Li Z."/>
            <person name="Zhang A."/>
            <person name="Wang D."/>
            <person name="Liang C."/>
        </authorList>
    </citation>
    <scope>NUCLEOTIDE SEQUENCE [LARGE SCALE GENOMIC DNA]</scope>
    <source>
        <strain evidence="2">cv. G1812</strain>
    </source>
</reference>
<organism evidence="2 3">
    <name type="scientific">Triticum urartu</name>
    <name type="common">Red wild einkorn</name>
    <name type="synonym">Crithodium urartu</name>
    <dbReference type="NCBI Taxonomy" id="4572"/>
    <lineage>
        <taxon>Eukaryota</taxon>
        <taxon>Viridiplantae</taxon>
        <taxon>Streptophyta</taxon>
        <taxon>Embryophyta</taxon>
        <taxon>Tracheophyta</taxon>
        <taxon>Spermatophyta</taxon>
        <taxon>Magnoliopsida</taxon>
        <taxon>Liliopsida</taxon>
        <taxon>Poales</taxon>
        <taxon>Poaceae</taxon>
        <taxon>BOP clade</taxon>
        <taxon>Pooideae</taxon>
        <taxon>Triticodae</taxon>
        <taxon>Triticeae</taxon>
        <taxon>Triticinae</taxon>
        <taxon>Triticum</taxon>
    </lineage>
</organism>
<dbReference type="Proteomes" id="UP000015106">
    <property type="component" value="Chromosome 7"/>
</dbReference>
<evidence type="ECO:0000313" key="3">
    <source>
        <dbReference type="Proteomes" id="UP000015106"/>
    </source>
</evidence>